<dbReference type="AlphaFoldDB" id="A0A8T0DRR9"/>
<evidence type="ECO:0000313" key="1">
    <source>
        <dbReference type="EMBL" id="KAF8569922.1"/>
    </source>
</evidence>
<protein>
    <submittedName>
        <fullName evidence="1">Uncharacterized protein</fullName>
    </submittedName>
</protein>
<accession>A0A8T0DRR9</accession>
<sequence>MAFESRSFPRYHWVRRIRNRNIASELVKVQPFIYTACCLNIEPSSAVEALEEPFAIFCVPVAAFGVANVSQSIKTYDGSVFIRTILSENADYDALRCRTRFRSHDSCFWFVRLLEYSVQYNEIENEFVLMVQFLSIIHEFHLREPVFAAMPSMYAYCWKLPCCNAHPI</sequence>
<name>A0A8T0DRR9_9TREM</name>
<proteinExistence type="predicted"/>
<reference evidence="1 2" key="1">
    <citation type="submission" date="2019-07" db="EMBL/GenBank/DDBJ databases">
        <title>Annotation for the trematode Paragonimus westermani.</title>
        <authorList>
            <person name="Choi Y.-J."/>
        </authorList>
    </citation>
    <scope>NUCLEOTIDE SEQUENCE [LARGE SCALE GENOMIC DNA]</scope>
    <source>
        <strain evidence="1">180907_Pwestermani</strain>
    </source>
</reference>
<dbReference type="EMBL" id="JTDF01001506">
    <property type="protein sequence ID" value="KAF8569922.1"/>
    <property type="molecule type" value="Genomic_DNA"/>
</dbReference>
<organism evidence="1 2">
    <name type="scientific">Paragonimus westermani</name>
    <dbReference type="NCBI Taxonomy" id="34504"/>
    <lineage>
        <taxon>Eukaryota</taxon>
        <taxon>Metazoa</taxon>
        <taxon>Spiralia</taxon>
        <taxon>Lophotrochozoa</taxon>
        <taxon>Platyhelminthes</taxon>
        <taxon>Trematoda</taxon>
        <taxon>Digenea</taxon>
        <taxon>Plagiorchiida</taxon>
        <taxon>Troglotremata</taxon>
        <taxon>Troglotrematidae</taxon>
        <taxon>Paragonimus</taxon>
    </lineage>
</organism>
<evidence type="ECO:0000313" key="2">
    <source>
        <dbReference type="Proteomes" id="UP000699462"/>
    </source>
</evidence>
<comment type="caution">
    <text evidence="1">The sequence shown here is derived from an EMBL/GenBank/DDBJ whole genome shotgun (WGS) entry which is preliminary data.</text>
</comment>
<keyword evidence="2" id="KW-1185">Reference proteome</keyword>
<dbReference type="Proteomes" id="UP000699462">
    <property type="component" value="Unassembled WGS sequence"/>
</dbReference>
<dbReference type="OrthoDB" id="6287664at2759"/>
<gene>
    <name evidence="1" type="ORF">P879_04777</name>
</gene>